<dbReference type="InterPro" id="IPR022591">
    <property type="entry name" value="TAF1_HAT_dom"/>
</dbReference>
<feature type="compositionally biased region" description="Polar residues" evidence="3">
    <location>
        <begin position="935"/>
        <end position="946"/>
    </location>
</feature>
<accession>A0A9P4MXT1</accession>
<name>A0A9P4MXT1_9PLEO</name>
<dbReference type="AlphaFoldDB" id="A0A9P4MXT1"/>
<protein>
    <recommendedName>
        <fullName evidence="4">Transcription initiation factor TFIID subunit 1 histone acetyltransferase domain-containing protein</fullName>
    </recommendedName>
</protein>
<keyword evidence="2" id="KW-0539">Nucleus</keyword>
<sequence>MDPDAFDPQRFAEPNDDDAIAKVLSGAAGGMNDYLAEVNMRDLDAGDKADDAVDYGDISDDDDLPEEEDIGDGADLQQLSGSTLRDFAEEDHENDDFDDLFGGSSPVQERALHGDFPISSIETHMQATGGVADSSTSLDMVAKAQPSFRIVKYDVSQDDEETDPEVLEQLALFEQARRGLEDRLPPPPQSSKEYFDRIWPNFEPGRPPRFLSLIPRKRAFFVPRTPVKPPKPIQLNKVSLDLAADQEKAFRLPSASTTTKIDRQLQEEQRGIVYITDGIEEEHESSDEMELDNLDKMDDKEMLGNVSLNDLKVACEDWETFTMDTVSEEETLWTPPDMDIDNNDWVCDIAKRPIKKRKGGNRDHPIQFSVYDQINLPSWDDPELTTTRLSKKIILDMNDPYLLLDIQQSNAEQKKPRMIGLEFKRDNRGSLANPIFKRYNISNDEAYDALKENNQQKVRSTLGHMNVEHSLPALKLQYPFYKVNLSDRELRSFHRPTIVFKPGERIYVLENKSVKRKHKKNLKPSDAFAAAEDLSVGDNSDLLLAEYSEEYPTTLSNFGMGNKILNYYRRKDNDDASRPKRDLGETHVLLPQDKSPFSLFGTVDPGESVPTLHNAMYRAPVFQHSPKPTDFLVSRSQTGVHGSKYYMRNLQNLVVVGQEFPSTEVPGTHARKVTEASKKRLKMLSFRLYRRGQQRGTRQPWVSNEMIKHHLPGTEIAQNRSRMREIMKYDKEKGTWMPQDGEVVPDEPTLRTWIKPEDVCLIDSMHAGDKHLQDSGFKEDQINKDEDNDDGENLELKLAPWHTTKNFLNACAGKAMLELHGVGDPTGRGEAFSFIKVSMKGGFKDVGESVGDKLDAKKIKELGGHSYNVARQQRMYEDAIQRIWNKQKESLSSTMEHSDVEMDADHVDMRQNSGRGRTPRSEFSTPALARDDDTMSQFSRTSGNDTSGKVLRIKRWVKNKYDEYEQQIITITDPEVIRLYNKRKKQERLMNMKIDEIKPTGNAEFDAQQQQKLRAELARLTRNVERREGREKAKGIHASIPGTPAANGKGTGATPRKCANCGEVGHIKTNKKLCPLLNGQKKQSDTFKDAGAASPVTVAATPISATSHTAGSPP</sequence>
<dbReference type="PANTHER" id="PTHR13900">
    <property type="entry name" value="TRANSCRIPTION INITIATION FACTOR TFIID"/>
    <property type="match status" value="1"/>
</dbReference>
<reference evidence="6" key="1">
    <citation type="journal article" date="2020" name="Stud. Mycol.">
        <title>101 Dothideomycetes genomes: A test case for predicting lifestyles and emergence of pathogens.</title>
        <authorList>
            <person name="Haridas S."/>
            <person name="Albert R."/>
            <person name="Binder M."/>
            <person name="Bloem J."/>
            <person name="LaButti K."/>
            <person name="Salamov A."/>
            <person name="Andreopoulos B."/>
            <person name="Baker S."/>
            <person name="Barry K."/>
            <person name="Bills G."/>
            <person name="Bluhm B."/>
            <person name="Cannon C."/>
            <person name="Castanera R."/>
            <person name="Culley D."/>
            <person name="Daum C."/>
            <person name="Ezra D."/>
            <person name="Gonzalez J."/>
            <person name="Henrissat B."/>
            <person name="Kuo A."/>
            <person name="Liang C."/>
            <person name="Lipzen A."/>
            <person name="Lutzoni F."/>
            <person name="Magnuson J."/>
            <person name="Mondo S."/>
            <person name="Nolan M."/>
            <person name="Ohm R."/>
            <person name="Pangilinan J."/>
            <person name="Park H.-J."/>
            <person name="Ramirez L."/>
            <person name="Alfaro M."/>
            <person name="Sun H."/>
            <person name="Tritt A."/>
            <person name="Yoshinaga Y."/>
            <person name="Zwiers L.-H."/>
            <person name="Turgeon B."/>
            <person name="Goodwin S."/>
            <person name="Spatafora J."/>
            <person name="Crous P."/>
            <person name="Grigoriev I."/>
        </authorList>
    </citation>
    <scope>NUCLEOTIDE SEQUENCE [LARGE SCALE GENOMIC DNA]</scope>
    <source>
        <strain evidence="6">CBS 304.66</strain>
    </source>
</reference>
<dbReference type="Pfam" id="PF12157">
    <property type="entry name" value="DUF3591"/>
    <property type="match status" value="1"/>
</dbReference>
<evidence type="ECO:0000256" key="3">
    <source>
        <dbReference type="SAM" id="MobiDB-lite"/>
    </source>
</evidence>
<feature type="compositionally biased region" description="Acidic residues" evidence="3">
    <location>
        <begin position="52"/>
        <end position="72"/>
    </location>
</feature>
<dbReference type="GO" id="GO:0051123">
    <property type="term" value="P:RNA polymerase II preinitiation complex assembly"/>
    <property type="evidence" value="ECO:0007669"/>
    <property type="project" value="TreeGrafter"/>
</dbReference>
<feature type="compositionally biased region" description="Polar residues" evidence="3">
    <location>
        <begin position="1103"/>
        <end position="1114"/>
    </location>
</feature>
<evidence type="ECO:0000313" key="6">
    <source>
        <dbReference type="Proteomes" id="UP000800093"/>
    </source>
</evidence>
<dbReference type="GO" id="GO:0017025">
    <property type="term" value="F:TBP-class protein binding"/>
    <property type="evidence" value="ECO:0007669"/>
    <property type="project" value="InterPro"/>
</dbReference>
<dbReference type="GO" id="GO:0004402">
    <property type="term" value="F:histone acetyltransferase activity"/>
    <property type="evidence" value="ECO:0007669"/>
    <property type="project" value="InterPro"/>
</dbReference>
<feature type="region of interest" description="Disordered" evidence="3">
    <location>
        <begin position="1025"/>
        <end position="1053"/>
    </location>
</feature>
<dbReference type="Proteomes" id="UP000800093">
    <property type="component" value="Unassembled WGS sequence"/>
</dbReference>
<feature type="compositionally biased region" description="Basic and acidic residues" evidence="3">
    <location>
        <begin position="1025"/>
        <end position="1034"/>
    </location>
</feature>
<dbReference type="GO" id="GO:0005669">
    <property type="term" value="C:transcription factor TFIID complex"/>
    <property type="evidence" value="ECO:0007669"/>
    <property type="project" value="InterPro"/>
</dbReference>
<comment type="caution">
    <text evidence="5">The sequence shown here is derived from an EMBL/GenBank/DDBJ whole genome shotgun (WGS) entry which is preliminary data.</text>
</comment>
<gene>
    <name evidence="5" type="ORF">CC78DRAFT_537666</name>
</gene>
<evidence type="ECO:0000313" key="5">
    <source>
        <dbReference type="EMBL" id="KAF2258567.1"/>
    </source>
</evidence>
<evidence type="ECO:0000256" key="1">
    <source>
        <dbReference type="ARBA" id="ARBA00004123"/>
    </source>
</evidence>
<dbReference type="EMBL" id="ML986756">
    <property type="protein sequence ID" value="KAF2258567.1"/>
    <property type="molecule type" value="Genomic_DNA"/>
</dbReference>
<dbReference type="GO" id="GO:0016251">
    <property type="term" value="F:RNA polymerase II general transcription initiation factor activity"/>
    <property type="evidence" value="ECO:0007669"/>
    <property type="project" value="InterPro"/>
</dbReference>
<keyword evidence="6" id="KW-1185">Reference proteome</keyword>
<dbReference type="OrthoDB" id="5752at2759"/>
<proteinExistence type="predicted"/>
<feature type="region of interest" description="Disordered" evidence="3">
    <location>
        <begin position="45"/>
        <end position="78"/>
    </location>
</feature>
<feature type="region of interest" description="Disordered" evidence="3">
    <location>
        <begin position="1081"/>
        <end position="1114"/>
    </location>
</feature>
<feature type="region of interest" description="Disordered" evidence="3">
    <location>
        <begin position="909"/>
        <end position="946"/>
    </location>
</feature>
<feature type="domain" description="Transcription initiation factor TFIID subunit 1 histone acetyltransferase" evidence="4">
    <location>
        <begin position="439"/>
        <end position="891"/>
    </location>
</feature>
<evidence type="ECO:0000259" key="4">
    <source>
        <dbReference type="Pfam" id="PF12157"/>
    </source>
</evidence>
<evidence type="ECO:0000256" key="2">
    <source>
        <dbReference type="ARBA" id="ARBA00023242"/>
    </source>
</evidence>
<comment type="subcellular location">
    <subcellularLocation>
        <location evidence="1">Nucleus</location>
    </subcellularLocation>
</comment>
<organism evidence="5 6">
    <name type="scientific">Lojkania enalia</name>
    <dbReference type="NCBI Taxonomy" id="147567"/>
    <lineage>
        <taxon>Eukaryota</taxon>
        <taxon>Fungi</taxon>
        <taxon>Dikarya</taxon>
        <taxon>Ascomycota</taxon>
        <taxon>Pezizomycotina</taxon>
        <taxon>Dothideomycetes</taxon>
        <taxon>Pleosporomycetidae</taxon>
        <taxon>Pleosporales</taxon>
        <taxon>Pleosporales incertae sedis</taxon>
        <taxon>Lojkania</taxon>
    </lineage>
</organism>
<dbReference type="PANTHER" id="PTHR13900:SF0">
    <property type="entry name" value="TRANSCRIPTION INITIATION FACTOR TFIID SUBUNIT 1"/>
    <property type="match status" value="1"/>
</dbReference>
<dbReference type="InterPro" id="IPR040240">
    <property type="entry name" value="TAF1"/>
</dbReference>